<keyword evidence="2" id="KW-0433">Leucine-rich repeat</keyword>
<dbReference type="Gene3D" id="3.80.10.10">
    <property type="entry name" value="Ribonuclease Inhibitor"/>
    <property type="match status" value="1"/>
</dbReference>
<dbReference type="InterPro" id="IPR032675">
    <property type="entry name" value="LRR_dom_sf"/>
</dbReference>
<keyword evidence="7" id="KW-0418">Kinase</keyword>
<comment type="caution">
    <text evidence="7">The sequence shown here is derived from an EMBL/GenBank/DDBJ whole genome shotgun (WGS) entry which is preliminary data.</text>
</comment>
<name>A0A314ZYP2_PRUYE</name>
<evidence type="ECO:0000256" key="6">
    <source>
        <dbReference type="ARBA" id="ARBA00023136"/>
    </source>
</evidence>
<evidence type="ECO:0000256" key="4">
    <source>
        <dbReference type="ARBA" id="ARBA00022737"/>
    </source>
</evidence>
<keyword evidence="3" id="KW-0812">Transmembrane</keyword>
<protein>
    <submittedName>
        <fullName evidence="7">LRR receptor-like serine/threonine-protein kinase EFR</fullName>
    </submittedName>
</protein>
<dbReference type="PANTHER" id="PTHR27008:SF585">
    <property type="entry name" value="PROTEIN KINASE DOMAIN-CONTAINING PROTEIN"/>
    <property type="match status" value="1"/>
</dbReference>
<keyword evidence="4" id="KW-0677">Repeat</keyword>
<evidence type="ECO:0000256" key="5">
    <source>
        <dbReference type="ARBA" id="ARBA00022989"/>
    </source>
</evidence>
<dbReference type="SUPFAM" id="SSF52058">
    <property type="entry name" value="L domain-like"/>
    <property type="match status" value="1"/>
</dbReference>
<reference evidence="7 8" key="1">
    <citation type="submission" date="2018-02" db="EMBL/GenBank/DDBJ databases">
        <title>Draft genome of wild Prunus yedoensis var. nudiflora.</title>
        <authorList>
            <person name="Baek S."/>
            <person name="Kim J.-H."/>
            <person name="Choi K."/>
            <person name="Kim G.-B."/>
            <person name="Cho A."/>
            <person name="Jang H."/>
            <person name="Shin C.-H."/>
            <person name="Yu H.-J."/>
            <person name="Mun J.-H."/>
        </authorList>
    </citation>
    <scope>NUCLEOTIDE SEQUENCE [LARGE SCALE GENOMIC DNA]</scope>
    <source>
        <strain evidence="8">cv. Jeju island</strain>
        <tissue evidence="7">Leaf</tissue>
    </source>
</reference>
<dbReference type="Proteomes" id="UP000250321">
    <property type="component" value="Unassembled WGS sequence"/>
</dbReference>
<keyword evidence="8" id="KW-1185">Reference proteome</keyword>
<dbReference type="GO" id="GO:0016020">
    <property type="term" value="C:membrane"/>
    <property type="evidence" value="ECO:0007669"/>
    <property type="project" value="UniProtKB-SubCell"/>
</dbReference>
<keyword evidence="5" id="KW-1133">Transmembrane helix</keyword>
<sequence>MRLNLGARVYCMRQLSGSLPADLQQLLVGDNKLSGTIPGFITNGSNKLTRLDITANSFFGFIPTTLRAFTNLQWLNLQWNNLTVNASIPVKNFLPCLASLRNLSMISLEGNPLNATLPVFFGNLSTKLEIVDLGNCNMRECFQQVGMCTVLKLQPQHTVHN</sequence>
<comment type="subcellular location">
    <subcellularLocation>
        <location evidence="1">Membrane</location>
    </subcellularLocation>
</comment>
<keyword evidence="7" id="KW-0808">Transferase</keyword>
<organism evidence="7 8">
    <name type="scientific">Prunus yedoensis var. nudiflora</name>
    <dbReference type="NCBI Taxonomy" id="2094558"/>
    <lineage>
        <taxon>Eukaryota</taxon>
        <taxon>Viridiplantae</taxon>
        <taxon>Streptophyta</taxon>
        <taxon>Embryophyta</taxon>
        <taxon>Tracheophyta</taxon>
        <taxon>Spermatophyta</taxon>
        <taxon>Magnoliopsida</taxon>
        <taxon>eudicotyledons</taxon>
        <taxon>Gunneridae</taxon>
        <taxon>Pentapetalae</taxon>
        <taxon>rosids</taxon>
        <taxon>fabids</taxon>
        <taxon>Rosales</taxon>
        <taxon>Rosaceae</taxon>
        <taxon>Amygdaloideae</taxon>
        <taxon>Amygdaleae</taxon>
        <taxon>Prunus</taxon>
    </lineage>
</organism>
<evidence type="ECO:0000256" key="1">
    <source>
        <dbReference type="ARBA" id="ARBA00004370"/>
    </source>
</evidence>
<evidence type="ECO:0000313" key="8">
    <source>
        <dbReference type="Proteomes" id="UP000250321"/>
    </source>
</evidence>
<keyword evidence="7" id="KW-0675">Receptor</keyword>
<evidence type="ECO:0000256" key="3">
    <source>
        <dbReference type="ARBA" id="ARBA00022692"/>
    </source>
</evidence>
<keyword evidence="6" id="KW-0472">Membrane</keyword>
<dbReference type="GO" id="GO:0016301">
    <property type="term" value="F:kinase activity"/>
    <property type="evidence" value="ECO:0007669"/>
    <property type="project" value="UniProtKB-KW"/>
</dbReference>
<evidence type="ECO:0000313" key="7">
    <source>
        <dbReference type="EMBL" id="PQQ06896.1"/>
    </source>
</evidence>
<dbReference type="InterPro" id="IPR051809">
    <property type="entry name" value="Plant_receptor-like_S/T_kinase"/>
</dbReference>
<dbReference type="EMBL" id="PJQY01000925">
    <property type="protein sequence ID" value="PQQ06896.1"/>
    <property type="molecule type" value="Genomic_DNA"/>
</dbReference>
<dbReference type="STRING" id="2094558.A0A314ZYP2"/>
<evidence type="ECO:0000256" key="2">
    <source>
        <dbReference type="ARBA" id="ARBA00022614"/>
    </source>
</evidence>
<proteinExistence type="predicted"/>
<accession>A0A314ZYP2</accession>
<dbReference type="AlphaFoldDB" id="A0A314ZYP2"/>
<gene>
    <name evidence="7" type="ORF">Pyn_40785</name>
</gene>
<dbReference type="PANTHER" id="PTHR27008">
    <property type="entry name" value="OS04G0122200 PROTEIN"/>
    <property type="match status" value="1"/>
</dbReference>